<dbReference type="GeneID" id="7016814"/>
<evidence type="ECO:0000259" key="2">
    <source>
        <dbReference type="PROSITE" id="PS51841"/>
    </source>
</evidence>
<gene>
    <name evidence="3" type="ordered locus">TON_0516</name>
</gene>
<feature type="transmembrane region" description="Helical" evidence="1">
    <location>
        <begin position="7"/>
        <end position="29"/>
    </location>
</feature>
<dbReference type="STRING" id="523850.TON_0516"/>
<keyword evidence="1" id="KW-1133">Transmembrane helix</keyword>
<dbReference type="KEGG" id="ton:TON_0516"/>
<keyword evidence="1" id="KW-0472">Membrane</keyword>
<reference evidence="3 4" key="1">
    <citation type="journal article" date="2008" name="J. Bacteriol.">
        <title>The complete genome sequence of Thermococcus onnurineus NA1 reveals a mixed heterotrophic and carboxydotrophic metabolism.</title>
        <authorList>
            <person name="Lee H.S."/>
            <person name="Kang S.G."/>
            <person name="Bae S.S."/>
            <person name="Lim J.K."/>
            <person name="Cho Y."/>
            <person name="Kim Y.J."/>
            <person name="Jeon J.H."/>
            <person name="Cha S.S."/>
            <person name="Kwon K.K."/>
            <person name="Kim H.T."/>
            <person name="Park C.J."/>
            <person name="Lee H.W."/>
            <person name="Kim S.I."/>
            <person name="Chun J."/>
            <person name="Colwell R.R."/>
            <person name="Kim S.J."/>
            <person name="Lee J.H."/>
        </authorList>
    </citation>
    <scope>NUCLEOTIDE SEQUENCE [LARGE SCALE GENOMIC DNA]</scope>
    <source>
        <strain evidence="3 4">NA1</strain>
    </source>
</reference>
<dbReference type="OrthoDB" id="3327at2157"/>
<dbReference type="eggNOG" id="arCOG08231">
    <property type="taxonomic scope" value="Archaea"/>
</dbReference>
<dbReference type="Gene3D" id="2.60.40.1260">
    <property type="entry name" value="Lamin Tail domain"/>
    <property type="match status" value="1"/>
</dbReference>
<keyword evidence="1" id="KW-0812">Transmembrane</keyword>
<sequence length="181" mass="19984">MKRGVSSIEYLFLIAVALVIVLFVIHQLVVMTSDYTDVMETISTEIAQELANQSCNGTSKIVIYYVHYDAKGNDNYPWNLNDEYIVIANLGCKDEELSGWKLVDEKKHTYTFPSGVIVKAGKTVTVHTGSGTDTDTDLYWGSSWGAVWDNDGDTAYLYDASENLVDSCSWTGKEGGAVSCH</sequence>
<organism evidence="3 4">
    <name type="scientific">Thermococcus onnurineus (strain NA1)</name>
    <dbReference type="NCBI Taxonomy" id="523850"/>
    <lineage>
        <taxon>Archaea</taxon>
        <taxon>Methanobacteriati</taxon>
        <taxon>Methanobacteriota</taxon>
        <taxon>Thermococci</taxon>
        <taxon>Thermococcales</taxon>
        <taxon>Thermococcaceae</taxon>
        <taxon>Thermococcus</taxon>
    </lineage>
</organism>
<evidence type="ECO:0000313" key="3">
    <source>
        <dbReference type="EMBL" id="ACJ16003.1"/>
    </source>
</evidence>
<accession>B6YU61</accession>
<dbReference type="SUPFAM" id="SSF74853">
    <property type="entry name" value="Lamin A/C globular tail domain"/>
    <property type="match status" value="1"/>
</dbReference>
<dbReference type="HOGENOM" id="CLU_116745_1_0_2"/>
<evidence type="ECO:0000256" key="1">
    <source>
        <dbReference type="SAM" id="Phobius"/>
    </source>
</evidence>
<proteinExistence type="predicted"/>
<dbReference type="InterPro" id="IPR036415">
    <property type="entry name" value="Lamin_tail_dom_sf"/>
</dbReference>
<keyword evidence="4" id="KW-1185">Reference proteome</keyword>
<evidence type="ECO:0000313" key="4">
    <source>
        <dbReference type="Proteomes" id="UP000002727"/>
    </source>
</evidence>
<dbReference type="EMBL" id="CP000855">
    <property type="protein sequence ID" value="ACJ16003.1"/>
    <property type="molecule type" value="Genomic_DNA"/>
</dbReference>
<feature type="domain" description="LTD" evidence="2">
    <location>
        <begin position="51"/>
        <end position="172"/>
    </location>
</feature>
<name>B6YU61_THEON</name>
<protein>
    <submittedName>
        <fullName evidence="3">Competence-like protein</fullName>
    </submittedName>
</protein>
<dbReference type="InterPro" id="IPR001322">
    <property type="entry name" value="Lamin_tail_dom"/>
</dbReference>
<dbReference type="AlphaFoldDB" id="B6YU61"/>
<dbReference type="Proteomes" id="UP000002727">
    <property type="component" value="Chromosome"/>
</dbReference>
<dbReference type="Pfam" id="PF00932">
    <property type="entry name" value="LTD"/>
    <property type="match status" value="1"/>
</dbReference>
<dbReference type="RefSeq" id="WP_012571475.1">
    <property type="nucleotide sequence ID" value="NC_011529.1"/>
</dbReference>
<dbReference type="PROSITE" id="PS51841">
    <property type="entry name" value="LTD"/>
    <property type="match status" value="1"/>
</dbReference>